<dbReference type="NCBIfam" id="NF005468">
    <property type="entry name" value="PRK07062.1"/>
    <property type="match status" value="1"/>
</dbReference>
<proteinExistence type="inferred from homology"/>
<dbReference type="InterPro" id="IPR057326">
    <property type="entry name" value="KR_dom"/>
</dbReference>
<accession>A0ABN1R7U2</accession>
<dbReference type="EMBL" id="BAAAHH010000012">
    <property type="protein sequence ID" value="GAA0952839.1"/>
    <property type="molecule type" value="Genomic_DNA"/>
</dbReference>
<evidence type="ECO:0000259" key="2">
    <source>
        <dbReference type="SMART" id="SM00822"/>
    </source>
</evidence>
<dbReference type="PANTHER" id="PTHR42879">
    <property type="entry name" value="3-OXOACYL-(ACYL-CARRIER-PROTEIN) REDUCTASE"/>
    <property type="match status" value="1"/>
</dbReference>
<dbReference type="InterPro" id="IPR002347">
    <property type="entry name" value="SDR_fam"/>
</dbReference>
<comment type="caution">
    <text evidence="3">The sequence shown here is derived from an EMBL/GenBank/DDBJ whole genome shotgun (WGS) entry which is preliminary data.</text>
</comment>
<evidence type="ECO:0000256" key="1">
    <source>
        <dbReference type="ARBA" id="ARBA00006484"/>
    </source>
</evidence>
<comment type="similarity">
    <text evidence="1">Belongs to the short-chain dehydrogenases/reductases (SDR) family.</text>
</comment>
<organism evidence="3 4">
    <name type="scientific">Actinocorallia libanotica</name>
    <dbReference type="NCBI Taxonomy" id="46162"/>
    <lineage>
        <taxon>Bacteria</taxon>
        <taxon>Bacillati</taxon>
        <taxon>Actinomycetota</taxon>
        <taxon>Actinomycetes</taxon>
        <taxon>Streptosporangiales</taxon>
        <taxon>Thermomonosporaceae</taxon>
        <taxon>Actinocorallia</taxon>
    </lineage>
</organism>
<reference evidence="3 4" key="1">
    <citation type="journal article" date="2019" name="Int. J. Syst. Evol. Microbiol.">
        <title>The Global Catalogue of Microorganisms (GCM) 10K type strain sequencing project: providing services to taxonomists for standard genome sequencing and annotation.</title>
        <authorList>
            <consortium name="The Broad Institute Genomics Platform"/>
            <consortium name="The Broad Institute Genome Sequencing Center for Infectious Disease"/>
            <person name="Wu L."/>
            <person name="Ma J."/>
        </authorList>
    </citation>
    <scope>NUCLEOTIDE SEQUENCE [LARGE SCALE GENOMIC DNA]</scope>
    <source>
        <strain evidence="3 4">JCM 10696</strain>
    </source>
</reference>
<dbReference type="Pfam" id="PF13561">
    <property type="entry name" value="adh_short_C2"/>
    <property type="match status" value="1"/>
</dbReference>
<sequence>MAGRTALVTGGSSGIGLATVAALLAEGANVATCGRDPERLRTALAPLRAEYGERLRHGAADVTRAEEIGAFVRESAAAFGGLDVLVNNAGRSRTSTFATTADEDWREELDLKFFGVIHPTRAALDALRGSDAAAVVNLNAVLARQPEAHLVATSAARAGLLNLSTSMAAEFAADGIRVNSVCVGLIDTGQWRRRYENALEEGRTTGSYEEWASGIAADRRIAARRFGTAEEVAAAIVFLASPRASYITGTQIEVSGGVARYV</sequence>
<keyword evidence="4" id="KW-1185">Reference proteome</keyword>
<gene>
    <name evidence="3" type="ORF">GCM10009550_34150</name>
</gene>
<dbReference type="SUPFAM" id="SSF51735">
    <property type="entry name" value="NAD(P)-binding Rossmann-fold domains"/>
    <property type="match status" value="1"/>
</dbReference>
<dbReference type="PRINTS" id="PR00081">
    <property type="entry name" value="GDHRDH"/>
</dbReference>
<dbReference type="InterPro" id="IPR050259">
    <property type="entry name" value="SDR"/>
</dbReference>
<evidence type="ECO:0000313" key="3">
    <source>
        <dbReference type="EMBL" id="GAA0952839.1"/>
    </source>
</evidence>
<dbReference type="InterPro" id="IPR036291">
    <property type="entry name" value="NAD(P)-bd_dom_sf"/>
</dbReference>
<protein>
    <submittedName>
        <fullName evidence="3">SDR family oxidoreductase</fullName>
    </submittedName>
</protein>
<name>A0ABN1R7U2_9ACTN</name>
<dbReference type="PANTHER" id="PTHR42879:SF6">
    <property type="entry name" value="NADPH-DEPENDENT REDUCTASE BACG"/>
    <property type="match status" value="1"/>
</dbReference>
<dbReference type="Proteomes" id="UP001500665">
    <property type="component" value="Unassembled WGS sequence"/>
</dbReference>
<dbReference type="Gene3D" id="3.40.50.720">
    <property type="entry name" value="NAD(P)-binding Rossmann-like Domain"/>
    <property type="match status" value="1"/>
</dbReference>
<feature type="domain" description="Ketoreductase" evidence="2">
    <location>
        <begin position="4"/>
        <end position="194"/>
    </location>
</feature>
<dbReference type="SMART" id="SM00822">
    <property type="entry name" value="PKS_KR"/>
    <property type="match status" value="1"/>
</dbReference>
<dbReference type="PRINTS" id="PR00080">
    <property type="entry name" value="SDRFAMILY"/>
</dbReference>
<evidence type="ECO:0000313" key="4">
    <source>
        <dbReference type="Proteomes" id="UP001500665"/>
    </source>
</evidence>